<evidence type="ECO:0000313" key="4">
    <source>
        <dbReference type="EMBL" id="SKA93418.1"/>
    </source>
</evidence>
<reference evidence="4 5" key="1">
    <citation type="submission" date="2017-02" db="EMBL/GenBank/DDBJ databases">
        <authorList>
            <person name="Peterson S.W."/>
        </authorList>
    </citation>
    <scope>NUCLEOTIDE SEQUENCE [LARGE SCALE GENOMIC DNA]</scope>
    <source>
        <strain evidence="4 5">DSM 16080</strain>
    </source>
</reference>
<dbReference type="AlphaFoldDB" id="A0A1T4XW42"/>
<dbReference type="PANTHER" id="PTHR31223:SF70">
    <property type="entry name" value="LOG FAMILY PROTEIN YJL055W"/>
    <property type="match status" value="1"/>
</dbReference>
<dbReference type="RefSeq" id="WP_078718017.1">
    <property type="nucleotide sequence ID" value="NZ_FUYC01000017.1"/>
</dbReference>
<organism evidence="4 5">
    <name type="scientific">Paucidesulfovibrio gracilis DSM 16080</name>
    <dbReference type="NCBI Taxonomy" id="1121449"/>
    <lineage>
        <taxon>Bacteria</taxon>
        <taxon>Pseudomonadati</taxon>
        <taxon>Thermodesulfobacteriota</taxon>
        <taxon>Desulfovibrionia</taxon>
        <taxon>Desulfovibrionales</taxon>
        <taxon>Desulfovibrionaceae</taxon>
        <taxon>Paucidesulfovibrio</taxon>
    </lineage>
</organism>
<dbReference type="PANTHER" id="PTHR31223">
    <property type="entry name" value="LOG FAMILY PROTEIN YJL055W"/>
    <property type="match status" value="1"/>
</dbReference>
<dbReference type="SUPFAM" id="SSF102405">
    <property type="entry name" value="MCP/YpsA-like"/>
    <property type="match status" value="1"/>
</dbReference>
<gene>
    <name evidence="4" type="ORF">SAMN02745704_02476</name>
</gene>
<dbReference type="GO" id="GO:0008714">
    <property type="term" value="F:AMP nucleosidase activity"/>
    <property type="evidence" value="ECO:0007669"/>
    <property type="project" value="UniProtKB-EC"/>
</dbReference>
<dbReference type="EC" id="3.2.2.n1" evidence="3"/>
<evidence type="ECO:0000256" key="3">
    <source>
        <dbReference type="RuleBase" id="RU363015"/>
    </source>
</evidence>
<evidence type="ECO:0000313" key="5">
    <source>
        <dbReference type="Proteomes" id="UP000190027"/>
    </source>
</evidence>
<dbReference type="Proteomes" id="UP000190027">
    <property type="component" value="Unassembled WGS sequence"/>
</dbReference>
<dbReference type="InterPro" id="IPR031100">
    <property type="entry name" value="LOG_fam"/>
</dbReference>
<dbReference type="NCBIfam" id="TIGR00730">
    <property type="entry name" value="Rossman fold protein, TIGR00730 family"/>
    <property type="match status" value="1"/>
</dbReference>
<keyword evidence="3" id="KW-0203">Cytokinin biosynthesis</keyword>
<comment type="similarity">
    <text evidence="2 3">Belongs to the LOG family.</text>
</comment>
<name>A0A1T4XW42_9BACT</name>
<dbReference type="InterPro" id="IPR005269">
    <property type="entry name" value="LOG"/>
</dbReference>
<keyword evidence="5" id="KW-1185">Reference proteome</keyword>
<comment type="catalytic activity">
    <reaction evidence="1">
        <text>AMP + H2O = D-ribose 5-phosphate + adenine</text>
        <dbReference type="Rhea" id="RHEA:20129"/>
        <dbReference type="ChEBI" id="CHEBI:15377"/>
        <dbReference type="ChEBI" id="CHEBI:16708"/>
        <dbReference type="ChEBI" id="CHEBI:78346"/>
        <dbReference type="ChEBI" id="CHEBI:456215"/>
        <dbReference type="EC" id="3.2.2.4"/>
    </reaction>
</comment>
<accession>A0A1T4XW42</accession>
<dbReference type="STRING" id="1121449.SAMN02745704_02476"/>
<evidence type="ECO:0000256" key="1">
    <source>
        <dbReference type="ARBA" id="ARBA00000274"/>
    </source>
</evidence>
<dbReference type="GO" id="GO:0005829">
    <property type="term" value="C:cytosol"/>
    <property type="evidence" value="ECO:0007669"/>
    <property type="project" value="TreeGrafter"/>
</dbReference>
<dbReference type="Gene3D" id="3.40.50.450">
    <property type="match status" value="1"/>
</dbReference>
<protein>
    <recommendedName>
        <fullName evidence="3">Cytokinin riboside 5'-monophosphate phosphoribohydrolase</fullName>
        <ecNumber evidence="3">3.2.2.n1</ecNumber>
    </recommendedName>
</protein>
<dbReference type="EMBL" id="FUYC01000017">
    <property type="protein sequence ID" value="SKA93418.1"/>
    <property type="molecule type" value="Genomic_DNA"/>
</dbReference>
<evidence type="ECO:0000256" key="2">
    <source>
        <dbReference type="ARBA" id="ARBA00006763"/>
    </source>
</evidence>
<keyword evidence="3" id="KW-0378">Hydrolase</keyword>
<dbReference type="OrthoDB" id="9801098at2"/>
<sequence length="194" mass="21331">MRNICVFLGSCPGDDPLFVERAQGLARTIARQGLTLVYGGSNVGCMGKLADAALAEGGRVVGVIPTVLRDKEIAHTGLSELLVVDGMMERKRMMMTMSDAFISIPGGLGTMDEFFEALTWTQLSLHAKPNGLLNVNGYYDHLLAFLSQAADHGFIRSQHRDMWLLDEDPDALLDKLRNWKPVVGGKWAERPDLD</sequence>
<dbReference type="Pfam" id="PF03641">
    <property type="entry name" value="Lysine_decarbox"/>
    <property type="match status" value="1"/>
</dbReference>
<dbReference type="GO" id="GO:0009691">
    <property type="term" value="P:cytokinin biosynthetic process"/>
    <property type="evidence" value="ECO:0007669"/>
    <property type="project" value="UniProtKB-UniRule"/>
</dbReference>
<proteinExistence type="inferred from homology"/>